<dbReference type="GO" id="GO:0042910">
    <property type="term" value="F:xenobiotic transmembrane transporter activity"/>
    <property type="evidence" value="ECO:0007669"/>
    <property type="project" value="TreeGrafter"/>
</dbReference>
<keyword evidence="1" id="KW-0472">Membrane</keyword>
<feature type="transmembrane region" description="Helical" evidence="1">
    <location>
        <begin position="991"/>
        <end position="1013"/>
    </location>
</feature>
<feature type="transmembrane region" description="Helical" evidence="1">
    <location>
        <begin position="887"/>
        <end position="907"/>
    </location>
</feature>
<dbReference type="PRINTS" id="PR00702">
    <property type="entry name" value="ACRIFLAVINRP"/>
</dbReference>
<evidence type="ECO:0000256" key="1">
    <source>
        <dbReference type="SAM" id="Phobius"/>
    </source>
</evidence>
<dbReference type="EMBL" id="AENT01000025">
    <property type="protein sequence ID" value="EFR42402.1"/>
    <property type="molecule type" value="Genomic_DNA"/>
</dbReference>
<dbReference type="Gene3D" id="3.30.2090.10">
    <property type="entry name" value="Multidrug efflux transporter AcrB TolC docking domain, DN and DC subdomains"/>
    <property type="match status" value="2"/>
</dbReference>
<sequence length="1021" mass="112861">MKRFNVAEWAIKHKSIIYFFIIVIVLGGIWSYFNLGRSEDPDFTMKQSVVAVAWPGASSEQMAEKVADPLERKLQETKGIDNVKSVTHDGKTIIYVTLSDSVPQKDIATRWHDVRNLVNDEMKNLPSGVIGPFVNDRFDDVYGSIYAVTGDDYSYEEKRKAAEELRRKLSTVKDVQQVKLLGVQEQTIYIEMDQNKLASMGISPASVFQMLKRQSSLMPSGMIQTGSRDVAIRVSGLLENEDSIRQIPIQIGDRSFKVGDIASVHQVYAQPEKSLMYFNGKPAIGVAVSMVPGGDNTVLGKNLQKVVEQEKSNLPLGMDIGLVADQPSVVVNSIGEFTESLIEAIVIVMIASFISLGLWSGIVLALCIPVVVCASFIFMKWQGIDLHIVSLGSLIVSLGLLVDDAIIVIEMMQVKLENGLGRMEAAQAAYKSCAKPMLAGTLITAAGFIPVGFSKGPTAEYVGAFFFVIAATLILSWLTSIFVSPVLGYKFIRINTEKKENAFSRISKKVADKTYEIFHKWITYCIRFKRTVMIATVGVFAFTILAIPFVNKEFFPDSVRPELILDVNLPQGSSITDTKKVMSEIANTLYGDKRVSSFSTYIGDTAPRFIFLFDPKPAESGHGQMIIVTTGGKGRDTLKEEVLKNIAEKYPDVQAHIRLIQTGPPSEYPVMLRLSADNVKDTIALANRAMELMKTNKHVVNPSMDWPQEAPTVKLNIDQNKVRKLGIDNYAVAQDLYVKLSGVKVGESYQGNQNIPISFKLEGSNTQRLAQLESMPVHIGNNKFVPLGQIAEISYENEISSIYRRNLKPTITLRCEVQGSTADSVAEELYDDTLKDFRENLPEGASLEKGGRLEMSEKSLKNLVEPVPIMIILILTVLIFELEKLPLMAIAAITGPLGLIGAIWTLLITRQPIGFVSIIGMIALAGMIIRNSIILLDQIRQHLSEGLSAYDAVVKSAALRFRPIMLSSVTDVLGFVPLIPNPFWRPLAVSFIGGLMVATVIGLLVVPAMYCWYYKVNEPER</sequence>
<feature type="transmembrane region" description="Helical" evidence="1">
    <location>
        <begin position="346"/>
        <end position="379"/>
    </location>
</feature>
<feature type="transmembrane region" description="Helical" evidence="1">
    <location>
        <begin position="391"/>
        <end position="412"/>
    </location>
</feature>
<feature type="transmembrane region" description="Helical" evidence="1">
    <location>
        <begin position="913"/>
        <end position="936"/>
    </location>
</feature>
<organism evidence="2 3">
    <name type="scientific">Dialister micraerophilus UPII 345-E</name>
    <dbReference type="NCBI Taxonomy" id="910314"/>
    <lineage>
        <taxon>Bacteria</taxon>
        <taxon>Bacillati</taxon>
        <taxon>Bacillota</taxon>
        <taxon>Negativicutes</taxon>
        <taxon>Veillonellales</taxon>
        <taxon>Veillonellaceae</taxon>
        <taxon>Dialister</taxon>
    </lineage>
</organism>
<comment type="caution">
    <text evidence="2">The sequence shown here is derived from an EMBL/GenBank/DDBJ whole genome shotgun (WGS) entry which is preliminary data.</text>
</comment>
<feature type="transmembrane region" description="Helical" evidence="1">
    <location>
        <begin position="16"/>
        <end position="35"/>
    </location>
</feature>
<dbReference type="OrthoDB" id="9757876at2"/>
<protein>
    <submittedName>
        <fullName evidence="2">RND transporter, HAE1/HME family, permease protein</fullName>
    </submittedName>
</protein>
<dbReference type="Gene3D" id="1.20.1640.10">
    <property type="entry name" value="Multidrug efflux transporter AcrB transmembrane domain"/>
    <property type="match status" value="2"/>
</dbReference>
<evidence type="ECO:0000313" key="3">
    <source>
        <dbReference type="Proteomes" id="UP000004594"/>
    </source>
</evidence>
<name>E4L9Z2_9FIRM</name>
<feature type="transmembrane region" description="Helical" evidence="1">
    <location>
        <begin position="532"/>
        <end position="550"/>
    </location>
</feature>
<dbReference type="SUPFAM" id="SSF82693">
    <property type="entry name" value="Multidrug efflux transporter AcrB pore domain, PN1, PN2, PC1 and PC2 subdomains"/>
    <property type="match status" value="2"/>
</dbReference>
<dbReference type="SUPFAM" id="SSF82866">
    <property type="entry name" value="Multidrug efflux transporter AcrB transmembrane domain"/>
    <property type="match status" value="2"/>
</dbReference>
<dbReference type="Gene3D" id="3.30.70.1430">
    <property type="entry name" value="Multidrug efflux transporter AcrB pore domain"/>
    <property type="match status" value="2"/>
</dbReference>
<keyword evidence="1" id="KW-1133">Transmembrane helix</keyword>
<dbReference type="SUPFAM" id="SSF82714">
    <property type="entry name" value="Multidrug efflux transporter AcrB TolC docking domain, DN and DC subdomains"/>
    <property type="match status" value="2"/>
</dbReference>
<dbReference type="Proteomes" id="UP000004594">
    <property type="component" value="Unassembled WGS sequence"/>
</dbReference>
<dbReference type="eggNOG" id="COG0841">
    <property type="taxonomic scope" value="Bacteria"/>
</dbReference>
<evidence type="ECO:0000313" key="2">
    <source>
        <dbReference type="EMBL" id="EFR42402.1"/>
    </source>
</evidence>
<keyword evidence="1" id="KW-0812">Transmembrane</keyword>
<dbReference type="PANTHER" id="PTHR32063">
    <property type="match status" value="1"/>
</dbReference>
<dbReference type="RefSeq" id="WP_007554978.1">
    <property type="nucleotide sequence ID" value="NZ_AENT01000025.1"/>
</dbReference>
<dbReference type="AlphaFoldDB" id="E4L9Z2"/>
<dbReference type="InterPro" id="IPR027463">
    <property type="entry name" value="AcrB_DN_DC_subdom"/>
</dbReference>
<proteinExistence type="predicted"/>
<gene>
    <name evidence="2" type="ORF">HMPREF9220_0153</name>
</gene>
<dbReference type="InterPro" id="IPR001036">
    <property type="entry name" value="Acrflvin-R"/>
</dbReference>
<accession>E4L9Z2</accession>
<feature type="transmembrane region" description="Helical" evidence="1">
    <location>
        <begin position="863"/>
        <end position="880"/>
    </location>
</feature>
<dbReference type="Gene3D" id="3.30.70.1320">
    <property type="entry name" value="Multidrug efflux transporter AcrB pore domain like"/>
    <property type="match status" value="1"/>
</dbReference>
<dbReference type="Gene3D" id="3.30.70.1440">
    <property type="entry name" value="Multidrug efflux transporter AcrB pore domain"/>
    <property type="match status" value="1"/>
</dbReference>
<feature type="transmembrane region" description="Helical" evidence="1">
    <location>
        <begin position="465"/>
        <end position="489"/>
    </location>
</feature>
<feature type="transmembrane region" description="Helical" evidence="1">
    <location>
        <begin position="433"/>
        <end position="453"/>
    </location>
</feature>
<reference evidence="2 3" key="1">
    <citation type="submission" date="2010-11" db="EMBL/GenBank/DDBJ databases">
        <authorList>
            <person name="Durkin A.S."/>
            <person name="Madupu R."/>
            <person name="Torralba M."/>
            <person name="Gillis M."/>
            <person name="Methe B."/>
            <person name="Sutton G."/>
            <person name="Nelson K.E."/>
        </authorList>
    </citation>
    <scope>NUCLEOTIDE SEQUENCE [LARGE SCALE GENOMIC DNA]</scope>
    <source>
        <strain evidence="2 3">UPII 345-E</strain>
    </source>
</reference>
<dbReference type="GO" id="GO:0005886">
    <property type="term" value="C:plasma membrane"/>
    <property type="evidence" value="ECO:0007669"/>
    <property type="project" value="TreeGrafter"/>
</dbReference>
<dbReference type="Pfam" id="PF00873">
    <property type="entry name" value="ACR_tran"/>
    <property type="match status" value="1"/>
</dbReference>
<dbReference type="PANTHER" id="PTHR32063:SF18">
    <property type="entry name" value="CATION EFFLUX SYSTEM PROTEIN"/>
    <property type="match status" value="1"/>
</dbReference>